<evidence type="ECO:0000313" key="1">
    <source>
        <dbReference type="EMBL" id="CAE0822555.1"/>
    </source>
</evidence>
<proteinExistence type="predicted"/>
<dbReference type="EMBL" id="HBJA01097539">
    <property type="protein sequence ID" value="CAE0822555.1"/>
    <property type="molecule type" value="Transcribed_RNA"/>
</dbReference>
<organism evidence="1">
    <name type="scientific">Eutreptiella gymnastica</name>
    <dbReference type="NCBI Taxonomy" id="73025"/>
    <lineage>
        <taxon>Eukaryota</taxon>
        <taxon>Discoba</taxon>
        <taxon>Euglenozoa</taxon>
        <taxon>Euglenida</taxon>
        <taxon>Spirocuta</taxon>
        <taxon>Euglenophyceae</taxon>
        <taxon>Eutreptiales</taxon>
        <taxon>Eutreptiaceae</taxon>
        <taxon>Eutreptiella</taxon>
    </lineage>
</organism>
<accession>A0A7S4G203</accession>
<name>A0A7S4G203_9EUGL</name>
<gene>
    <name evidence="1" type="ORF">EGYM00163_LOCUS33756</name>
</gene>
<reference evidence="1" key="1">
    <citation type="submission" date="2021-01" db="EMBL/GenBank/DDBJ databases">
        <authorList>
            <person name="Corre E."/>
            <person name="Pelletier E."/>
            <person name="Niang G."/>
            <person name="Scheremetjew M."/>
            <person name="Finn R."/>
            <person name="Kale V."/>
            <person name="Holt S."/>
            <person name="Cochrane G."/>
            <person name="Meng A."/>
            <person name="Brown T."/>
            <person name="Cohen L."/>
        </authorList>
    </citation>
    <scope>NUCLEOTIDE SEQUENCE</scope>
    <source>
        <strain evidence="1">CCMP1594</strain>
    </source>
</reference>
<protein>
    <submittedName>
        <fullName evidence="1">Uncharacterized protein</fullName>
    </submittedName>
</protein>
<dbReference type="AlphaFoldDB" id="A0A7S4G203"/>
<sequence>MTHRLWWRSVERFSVMIGGQVVASLVMMVRLDRMRHPVHGIEGPKTLRQCGRQVPGHGFPAGLAVQMGVFTGPHCLQQPEGFTQSFGPHFHGVAHPQKSGAQSQQCVFEWMSCGR</sequence>